<name>A0ABW0Z273_9ACTN</name>
<evidence type="ECO:0000313" key="3">
    <source>
        <dbReference type="Proteomes" id="UP001596083"/>
    </source>
</evidence>
<dbReference type="SUPFAM" id="SSF54593">
    <property type="entry name" value="Glyoxalase/Bleomycin resistance protein/Dihydroxybiphenyl dioxygenase"/>
    <property type="match status" value="1"/>
</dbReference>
<evidence type="ECO:0000259" key="1">
    <source>
        <dbReference type="PROSITE" id="PS51819"/>
    </source>
</evidence>
<dbReference type="Gene3D" id="3.10.180.10">
    <property type="entry name" value="2,3-Dihydroxybiphenyl 1,2-Dioxygenase, domain 1"/>
    <property type="match status" value="1"/>
</dbReference>
<accession>A0ABW0Z273</accession>
<dbReference type="Pfam" id="PF00903">
    <property type="entry name" value="Glyoxalase"/>
    <property type="match status" value="1"/>
</dbReference>
<dbReference type="InterPro" id="IPR029068">
    <property type="entry name" value="Glyas_Bleomycin-R_OHBP_Dase"/>
</dbReference>
<feature type="domain" description="VOC" evidence="1">
    <location>
        <begin position="4"/>
        <end position="122"/>
    </location>
</feature>
<dbReference type="RefSeq" id="WP_390318872.1">
    <property type="nucleotide sequence ID" value="NZ_JBHSPB010000014.1"/>
</dbReference>
<dbReference type="CDD" id="cd08351">
    <property type="entry name" value="ChaP_like"/>
    <property type="match status" value="1"/>
</dbReference>
<dbReference type="PROSITE" id="PS51819">
    <property type="entry name" value="VOC"/>
    <property type="match status" value="1"/>
</dbReference>
<dbReference type="EMBL" id="JBHSPB010000014">
    <property type="protein sequence ID" value="MFC5722924.1"/>
    <property type="molecule type" value="Genomic_DNA"/>
</dbReference>
<evidence type="ECO:0000313" key="2">
    <source>
        <dbReference type="EMBL" id="MFC5722924.1"/>
    </source>
</evidence>
<protein>
    <submittedName>
        <fullName evidence="2">VOC family protein</fullName>
    </submittedName>
</protein>
<organism evidence="2 3">
    <name type="scientific">Streptomyces gamaensis</name>
    <dbReference type="NCBI Taxonomy" id="1763542"/>
    <lineage>
        <taxon>Bacteria</taxon>
        <taxon>Bacillati</taxon>
        <taxon>Actinomycetota</taxon>
        <taxon>Actinomycetes</taxon>
        <taxon>Kitasatosporales</taxon>
        <taxon>Streptomycetaceae</taxon>
        <taxon>Streptomyces</taxon>
    </lineage>
</organism>
<dbReference type="Proteomes" id="UP001596083">
    <property type="component" value="Unassembled WGS sequence"/>
</dbReference>
<reference evidence="3" key="1">
    <citation type="journal article" date="2019" name="Int. J. Syst. Evol. Microbiol.">
        <title>The Global Catalogue of Microorganisms (GCM) 10K type strain sequencing project: providing services to taxonomists for standard genome sequencing and annotation.</title>
        <authorList>
            <consortium name="The Broad Institute Genomics Platform"/>
            <consortium name="The Broad Institute Genome Sequencing Center for Infectious Disease"/>
            <person name="Wu L."/>
            <person name="Ma J."/>
        </authorList>
    </citation>
    <scope>NUCLEOTIDE SEQUENCE [LARGE SCALE GENOMIC DNA]</scope>
    <source>
        <strain evidence="3">CGMCC 4.7304</strain>
    </source>
</reference>
<keyword evidence="3" id="KW-1185">Reference proteome</keyword>
<comment type="caution">
    <text evidence="2">The sequence shown here is derived from an EMBL/GenBank/DDBJ whole genome shotgun (WGS) entry which is preliminary data.</text>
</comment>
<proteinExistence type="predicted"/>
<sequence>MAVELNHTIVHARDKQASAEFLANIMGLEVGPPMGPFVPVQTANGVTLDFATTDQEKITPQHYAFLVSEEDFDAIFGRVKEAGLAYCADPYGKQPGEINHNHGGRGVYFPDPDGHYLEILTSPYGSGS</sequence>
<dbReference type="InterPro" id="IPR004360">
    <property type="entry name" value="Glyas_Fos-R_dOase_dom"/>
</dbReference>
<dbReference type="InterPro" id="IPR037523">
    <property type="entry name" value="VOC_core"/>
</dbReference>
<gene>
    <name evidence="2" type="ORF">ACFP1Z_22415</name>
</gene>